<dbReference type="InterPro" id="IPR009385">
    <property type="entry name" value="Plasmid_inh_PsiB"/>
</dbReference>
<dbReference type="EMBL" id="KP125893">
    <property type="protein sequence ID" value="AKA86900.1"/>
    <property type="molecule type" value="Genomic_DNA"/>
</dbReference>
<organism evidence="1">
    <name type="scientific">Klebsiella pneumoniae subsp. pneumoniae</name>
    <dbReference type="NCBI Taxonomy" id="72407"/>
    <lineage>
        <taxon>Bacteria</taxon>
        <taxon>Pseudomonadati</taxon>
        <taxon>Pseudomonadota</taxon>
        <taxon>Gammaproteobacteria</taxon>
        <taxon>Enterobacterales</taxon>
        <taxon>Enterobacteriaceae</taxon>
        <taxon>Klebsiella/Raoultella group</taxon>
        <taxon>Klebsiella</taxon>
        <taxon>Klebsiella pneumoniae complex</taxon>
    </lineage>
</organism>
<geneLocation type="plasmid" evidence="1">
    <name>pHS08204</name>
</geneLocation>
<dbReference type="AlphaFoldDB" id="A0A0E3MRN9"/>
<dbReference type="Pfam" id="PF06290">
    <property type="entry name" value="PsiB"/>
    <property type="match status" value="1"/>
</dbReference>
<protein>
    <submittedName>
        <fullName evidence="1">PsiB</fullName>
    </submittedName>
</protein>
<dbReference type="Gene3D" id="3.40.50.11880">
    <property type="entry name" value="Plasmid SOS inhibition protein"/>
    <property type="match status" value="1"/>
</dbReference>
<reference evidence="1" key="1">
    <citation type="submission" date="2014-11" db="EMBL/GenBank/DDBJ databases">
        <title>Molecular Dissection of F12 Plasmids Harboring blaKPC-2 From Clinicl Klebsiella pneumonia.</title>
        <authorList>
            <person name="Jiang X."/>
            <person name="Zhang Y."/>
            <person name="Shen P."/>
            <person name="Tang Y."/>
            <person name="Liang W."/>
            <person name="Li G."/>
        </authorList>
    </citation>
    <scope>NUCLEOTIDE SEQUENCE</scope>
    <source>
        <strain evidence="1">HS08204</strain>
        <plasmid evidence="1">pHS08204</plasmid>
    </source>
</reference>
<dbReference type="NCBIfam" id="NF010255">
    <property type="entry name" value="PRK13701.1"/>
    <property type="match status" value="1"/>
</dbReference>
<gene>
    <name evidence="1" type="primary">psiB</name>
</gene>
<evidence type="ECO:0000313" key="1">
    <source>
        <dbReference type="EMBL" id="AKA86900.1"/>
    </source>
</evidence>
<name>A0A0E3MRN9_KLEPN</name>
<dbReference type="RefSeq" id="WP_040217767.1">
    <property type="nucleotide sequence ID" value="NZ_JAXBAI010000068.1"/>
</dbReference>
<proteinExistence type="predicted"/>
<dbReference type="InterPro" id="IPR038131">
    <property type="entry name" value="PsiB-like_sf"/>
</dbReference>
<accession>A0A0E3MRN9</accession>
<keyword evidence="1" id="KW-0614">Plasmid</keyword>
<sequence>MKTVLNLDVLKTMSTEELEDYRNAGEDFRRELSHAVMRDLTVPDGWAVNAEYRAEFGGVFPVQLRFSPSHDHFDVAVCSPGDLSPVWIIVFITRGGQPFSVVCSMARYNPERINHALSLIARLDEDGYSFASIINTLKQEGEQ</sequence>